<dbReference type="EMBL" id="JAUSVO010000001">
    <property type="protein sequence ID" value="MDQ0435707.1"/>
    <property type="molecule type" value="Genomic_DNA"/>
</dbReference>
<sequence length="209" mass="23789">MDETLKELSDYIVAAKSDAVIASKIAYGELTLDIERAAIADVVSWLASDPKTGFVSIIDVCGADYPERAYRFDVVYHLLSPTRNLRIRLKVQTDEVTPVASITPIMPGADWFEREAYDLYGILFTGHPDLRRILTDYGFDGHPLRKDFPLTGYVEVRYDDEQKRVVYEPVKLAQEFRDFDFLSPWEGTDYVLPGDEKAKEAPKTEQKPS</sequence>
<keyword evidence="3" id="KW-1003">Cell membrane</keyword>
<name>A0ABU0H0B0_9HYPH</name>
<comment type="catalytic activity">
    <reaction evidence="3 5">
        <text>a quinone + NADH + 5 H(+)(in) = a quinol + NAD(+) + 4 H(+)(out)</text>
        <dbReference type="Rhea" id="RHEA:57888"/>
        <dbReference type="ChEBI" id="CHEBI:15378"/>
        <dbReference type="ChEBI" id="CHEBI:24646"/>
        <dbReference type="ChEBI" id="CHEBI:57540"/>
        <dbReference type="ChEBI" id="CHEBI:57945"/>
        <dbReference type="ChEBI" id="CHEBI:132124"/>
    </reaction>
</comment>
<organism evidence="8 9">
    <name type="scientific">Kaistia dalseonensis</name>
    <dbReference type="NCBI Taxonomy" id="410840"/>
    <lineage>
        <taxon>Bacteria</taxon>
        <taxon>Pseudomonadati</taxon>
        <taxon>Pseudomonadota</taxon>
        <taxon>Alphaproteobacteria</taxon>
        <taxon>Hyphomicrobiales</taxon>
        <taxon>Kaistiaceae</taxon>
        <taxon>Kaistia</taxon>
    </lineage>
</organism>
<comment type="subcellular location">
    <subcellularLocation>
        <location evidence="3">Cell membrane</location>
        <topology evidence="3">Peripheral membrane protein</topology>
        <orientation evidence="3">Cytoplasmic side</orientation>
    </subcellularLocation>
</comment>
<dbReference type="RefSeq" id="WP_266346678.1">
    <property type="nucleotide sequence ID" value="NZ_JAPKNG010000001.1"/>
</dbReference>
<comment type="caution">
    <text evidence="8">The sequence shown here is derived from an EMBL/GenBank/DDBJ whole genome shotgun (WGS) entry which is preliminary data.</text>
</comment>
<evidence type="ECO:0000313" key="9">
    <source>
        <dbReference type="Proteomes" id="UP001241603"/>
    </source>
</evidence>
<dbReference type="PROSITE" id="PS00542">
    <property type="entry name" value="COMPLEX1_30K"/>
    <property type="match status" value="1"/>
</dbReference>
<dbReference type="HAMAP" id="MF_01357">
    <property type="entry name" value="NDH1_NuoC"/>
    <property type="match status" value="1"/>
</dbReference>
<keyword evidence="3" id="KW-0830">Ubiquinone</keyword>
<dbReference type="PANTHER" id="PTHR10884">
    <property type="entry name" value="NADH DEHYDROGENASE UBIQUINONE IRON-SULFUR PROTEIN 3"/>
    <property type="match status" value="1"/>
</dbReference>
<dbReference type="SUPFAM" id="SSF143243">
    <property type="entry name" value="Nqo5-like"/>
    <property type="match status" value="1"/>
</dbReference>
<dbReference type="Pfam" id="PF00329">
    <property type="entry name" value="Complex1_30kDa"/>
    <property type="match status" value="1"/>
</dbReference>
<feature type="compositionally biased region" description="Basic and acidic residues" evidence="6">
    <location>
        <begin position="194"/>
        <end position="209"/>
    </location>
</feature>
<dbReference type="InterPro" id="IPR037232">
    <property type="entry name" value="NADH_quin_OxRdtase_su_C/D-like"/>
</dbReference>
<evidence type="ECO:0000256" key="4">
    <source>
        <dbReference type="RuleBase" id="RU003456"/>
    </source>
</evidence>
<dbReference type="InterPro" id="IPR010218">
    <property type="entry name" value="NADH_DH_suC"/>
</dbReference>
<feature type="region of interest" description="Disordered" evidence="6">
    <location>
        <begin position="190"/>
        <end position="209"/>
    </location>
</feature>
<comment type="subunit">
    <text evidence="3">NDH-1 is composed of 14 different subunits. Subunits NuoB, C, D, E, F, and G constitute the peripheral sector of the complex.</text>
</comment>
<dbReference type="EC" id="7.1.1.-" evidence="3"/>
<comment type="function">
    <text evidence="3">NDH-1 shuttles electrons from NADH, via FMN and iron-sulfur (Fe-S) centers, to quinones in the respiratory chain. The immediate electron acceptor for the enzyme in this species is believed to be ubiquinone. Couples the redox reaction to proton translocation (for every two electrons transferred, four hydrogen ions are translocated across the cytoplasmic membrane), and thus conserves the redox energy in a proton gradient.</text>
</comment>
<evidence type="ECO:0000259" key="7">
    <source>
        <dbReference type="Pfam" id="PF00329"/>
    </source>
</evidence>
<evidence type="ECO:0000256" key="5">
    <source>
        <dbReference type="RuleBase" id="RU003582"/>
    </source>
</evidence>
<keyword evidence="3 4" id="KW-0520">NAD</keyword>
<dbReference type="NCBIfam" id="NF004733">
    <property type="entry name" value="PRK06074.1-5"/>
    <property type="match status" value="1"/>
</dbReference>
<dbReference type="PANTHER" id="PTHR10884:SF14">
    <property type="entry name" value="NADH DEHYDROGENASE [UBIQUINONE] IRON-SULFUR PROTEIN 3, MITOCHONDRIAL"/>
    <property type="match status" value="1"/>
</dbReference>
<evidence type="ECO:0000256" key="3">
    <source>
        <dbReference type="HAMAP-Rule" id="MF_01357"/>
    </source>
</evidence>
<proteinExistence type="inferred from homology"/>
<evidence type="ECO:0000256" key="2">
    <source>
        <dbReference type="ARBA" id="ARBA00022448"/>
    </source>
</evidence>
<dbReference type="Gene3D" id="3.30.460.80">
    <property type="entry name" value="NADH:ubiquinone oxidoreductase, 30kDa subunit"/>
    <property type="match status" value="1"/>
</dbReference>
<reference evidence="8 9" key="1">
    <citation type="submission" date="2023-07" db="EMBL/GenBank/DDBJ databases">
        <title>Genomic Encyclopedia of Type Strains, Phase IV (KMG-IV): sequencing the most valuable type-strain genomes for metagenomic binning, comparative biology and taxonomic classification.</title>
        <authorList>
            <person name="Goeker M."/>
        </authorList>
    </citation>
    <scope>NUCLEOTIDE SEQUENCE [LARGE SCALE GENOMIC DNA]</scope>
    <source>
        <strain evidence="8 9">B6-8</strain>
    </source>
</reference>
<keyword evidence="3" id="KW-0472">Membrane</keyword>
<evidence type="ECO:0000313" key="8">
    <source>
        <dbReference type="EMBL" id="MDQ0435707.1"/>
    </source>
</evidence>
<dbReference type="NCBIfam" id="TIGR01961">
    <property type="entry name" value="NuoC_fam"/>
    <property type="match status" value="1"/>
</dbReference>
<feature type="domain" description="NADH:ubiquinone oxidoreductase 30kDa subunit" evidence="7">
    <location>
        <begin position="33"/>
        <end position="153"/>
    </location>
</feature>
<keyword evidence="2 3" id="KW-0813">Transport</keyword>
<keyword evidence="9" id="KW-1185">Reference proteome</keyword>
<keyword evidence="3 5" id="KW-0874">Quinone</keyword>
<evidence type="ECO:0000256" key="1">
    <source>
        <dbReference type="ARBA" id="ARBA00007569"/>
    </source>
</evidence>
<dbReference type="Proteomes" id="UP001241603">
    <property type="component" value="Unassembled WGS sequence"/>
</dbReference>
<gene>
    <name evidence="3" type="primary">nuoC</name>
    <name evidence="8" type="ORF">QO014_000077</name>
</gene>
<comment type="similarity">
    <text evidence="1 3 4">Belongs to the complex I 30 kDa subunit family.</text>
</comment>
<protein>
    <recommendedName>
        <fullName evidence="3">NADH-quinone oxidoreductase subunit C</fullName>
        <ecNumber evidence="3">7.1.1.-</ecNumber>
    </recommendedName>
    <alternativeName>
        <fullName evidence="3">NADH dehydrogenase I subunit C</fullName>
    </alternativeName>
    <alternativeName>
        <fullName evidence="3">NDH-1 subunit C</fullName>
    </alternativeName>
</protein>
<dbReference type="InterPro" id="IPR020396">
    <property type="entry name" value="NADH_UbQ_OxRdtase_CS"/>
</dbReference>
<evidence type="ECO:0000256" key="6">
    <source>
        <dbReference type="SAM" id="MobiDB-lite"/>
    </source>
</evidence>
<dbReference type="InterPro" id="IPR001268">
    <property type="entry name" value="NADH_UbQ_OxRdtase_30kDa_su"/>
</dbReference>
<accession>A0ABU0H0B0</accession>
<keyword evidence="3 4" id="KW-1278">Translocase</keyword>